<gene>
    <name evidence="5" type="ORF">G8770_05880</name>
</gene>
<keyword evidence="3" id="KW-0804">Transcription</keyword>
<dbReference type="InterPro" id="IPR036388">
    <property type="entry name" value="WH-like_DNA-bd_sf"/>
</dbReference>
<dbReference type="PRINTS" id="PR00038">
    <property type="entry name" value="HTHLUXR"/>
</dbReference>
<dbReference type="PANTHER" id="PTHR44688">
    <property type="entry name" value="DNA-BINDING TRANSCRIPTIONAL ACTIVATOR DEVR_DOSR"/>
    <property type="match status" value="1"/>
</dbReference>
<evidence type="ECO:0000313" key="6">
    <source>
        <dbReference type="Proteomes" id="UP000787472"/>
    </source>
</evidence>
<dbReference type="InterPro" id="IPR000792">
    <property type="entry name" value="Tscrpt_reg_LuxR_C"/>
</dbReference>
<evidence type="ECO:0000256" key="2">
    <source>
        <dbReference type="ARBA" id="ARBA00023125"/>
    </source>
</evidence>
<dbReference type="GO" id="GO:0006355">
    <property type="term" value="P:regulation of DNA-templated transcription"/>
    <property type="evidence" value="ECO:0007669"/>
    <property type="project" value="InterPro"/>
</dbReference>
<reference evidence="5" key="1">
    <citation type="submission" date="2020-03" db="EMBL/GenBank/DDBJ databases">
        <authorList>
            <person name="Guo F."/>
        </authorList>
    </citation>
    <scope>NUCLEOTIDE SEQUENCE</scope>
    <source>
        <strain evidence="5">JCM 30134</strain>
    </source>
</reference>
<feature type="domain" description="HTH luxR-type" evidence="4">
    <location>
        <begin position="193"/>
        <end position="258"/>
    </location>
</feature>
<dbReference type="AlphaFoldDB" id="A0A9E5JRA3"/>
<comment type="caution">
    <text evidence="5">The sequence shown here is derived from an EMBL/GenBank/DDBJ whole genome shotgun (WGS) entry which is preliminary data.</text>
</comment>
<sequence length="280" mass="31774">MSNLALLCQHAQSLINDAQCDNFPTLLIDLFKAMVPLDDASIIIYPDRAMPYCEYLESPSEGGSLHMDQFMKASFLLDPFYLASMEKRFGFFQLSDLAPPGFQHSEYYNSWYRLSGLHDECGYIVDTGSGDFVNISLGRTDNPEKFSQQELRVLRDIEPLITTLVQRRGHLVKARNPHTQDNNLRQHLQSALDGFGKSLLTERESQVVYYILHGLSTRAAAEKLSIAADTVKLHRRHAYAKLEVKSQAELFYLFLDSVMSVDNYEEGDVLATYLSLRTSA</sequence>
<dbReference type="PROSITE" id="PS50043">
    <property type="entry name" value="HTH_LUXR_2"/>
    <property type="match status" value="1"/>
</dbReference>
<dbReference type="RefSeq" id="WP_167183166.1">
    <property type="nucleotide sequence ID" value="NZ_JAAONZ010000003.1"/>
</dbReference>
<dbReference type="InterPro" id="IPR016032">
    <property type="entry name" value="Sig_transdc_resp-reg_C-effctor"/>
</dbReference>
<keyword evidence="1" id="KW-0805">Transcription regulation</keyword>
<dbReference type="Proteomes" id="UP000787472">
    <property type="component" value="Unassembled WGS sequence"/>
</dbReference>
<proteinExistence type="predicted"/>
<dbReference type="GO" id="GO:0003677">
    <property type="term" value="F:DNA binding"/>
    <property type="evidence" value="ECO:0007669"/>
    <property type="project" value="UniProtKB-KW"/>
</dbReference>
<evidence type="ECO:0000259" key="4">
    <source>
        <dbReference type="PROSITE" id="PS50043"/>
    </source>
</evidence>
<name>A0A9E5JRA3_9GAMM</name>
<evidence type="ECO:0000256" key="1">
    <source>
        <dbReference type="ARBA" id="ARBA00023015"/>
    </source>
</evidence>
<dbReference type="PANTHER" id="PTHR44688:SF16">
    <property type="entry name" value="DNA-BINDING TRANSCRIPTIONAL ACTIVATOR DEVR_DOSR"/>
    <property type="match status" value="1"/>
</dbReference>
<keyword evidence="2" id="KW-0238">DNA-binding</keyword>
<evidence type="ECO:0000256" key="3">
    <source>
        <dbReference type="ARBA" id="ARBA00023163"/>
    </source>
</evidence>
<dbReference type="Pfam" id="PF00196">
    <property type="entry name" value="GerE"/>
    <property type="match status" value="1"/>
</dbReference>
<organism evidence="5 6">
    <name type="scientific">Pseudomaricurvus hydrocarbonicus</name>
    <dbReference type="NCBI Taxonomy" id="1470433"/>
    <lineage>
        <taxon>Bacteria</taxon>
        <taxon>Pseudomonadati</taxon>
        <taxon>Pseudomonadota</taxon>
        <taxon>Gammaproteobacteria</taxon>
        <taxon>Cellvibrionales</taxon>
        <taxon>Cellvibrionaceae</taxon>
        <taxon>Pseudomaricurvus</taxon>
    </lineage>
</organism>
<dbReference type="Gene3D" id="1.10.10.10">
    <property type="entry name" value="Winged helix-like DNA-binding domain superfamily/Winged helix DNA-binding domain"/>
    <property type="match status" value="1"/>
</dbReference>
<dbReference type="EMBL" id="JAAONZ010000003">
    <property type="protein sequence ID" value="NHO65069.1"/>
    <property type="molecule type" value="Genomic_DNA"/>
</dbReference>
<dbReference type="SUPFAM" id="SSF46894">
    <property type="entry name" value="C-terminal effector domain of the bipartite response regulators"/>
    <property type="match status" value="1"/>
</dbReference>
<dbReference type="CDD" id="cd06170">
    <property type="entry name" value="LuxR_C_like"/>
    <property type="match status" value="1"/>
</dbReference>
<protein>
    <submittedName>
        <fullName evidence="5">Helix-turn-helix transcriptional regulator</fullName>
    </submittedName>
</protein>
<keyword evidence="6" id="KW-1185">Reference proteome</keyword>
<accession>A0A9E5JRA3</accession>
<evidence type="ECO:0000313" key="5">
    <source>
        <dbReference type="EMBL" id="NHO65069.1"/>
    </source>
</evidence>
<dbReference type="SMART" id="SM00421">
    <property type="entry name" value="HTH_LUXR"/>
    <property type="match status" value="1"/>
</dbReference>